<evidence type="ECO:0000256" key="6">
    <source>
        <dbReference type="ARBA" id="ARBA00022827"/>
    </source>
</evidence>
<comment type="cofactor">
    <cofactor evidence="1 8">
        <name>FAD</name>
        <dbReference type="ChEBI" id="CHEBI:57692"/>
    </cofactor>
</comment>
<feature type="domain" description="Acyl-CoA dehydrogenase/oxidase C-terminal" evidence="9">
    <location>
        <begin position="229"/>
        <end position="377"/>
    </location>
</feature>
<dbReference type="AlphaFoldDB" id="A0A849HWX8"/>
<dbReference type="GO" id="GO:0003995">
    <property type="term" value="F:acyl-CoA dehydrogenase activity"/>
    <property type="evidence" value="ECO:0007669"/>
    <property type="project" value="InterPro"/>
</dbReference>
<dbReference type="GO" id="GO:0009083">
    <property type="term" value="P:branched-chain amino acid catabolic process"/>
    <property type="evidence" value="ECO:0007669"/>
    <property type="project" value="UniProtKB-KW"/>
</dbReference>
<dbReference type="InterPro" id="IPR036250">
    <property type="entry name" value="AcylCo_DH-like_C"/>
</dbReference>
<dbReference type="SUPFAM" id="SSF56645">
    <property type="entry name" value="Acyl-CoA dehydrogenase NM domain-like"/>
    <property type="match status" value="1"/>
</dbReference>
<dbReference type="PIRSF" id="PIRSF016578">
    <property type="entry name" value="HsaA"/>
    <property type="match status" value="1"/>
</dbReference>
<name>A0A849HWX8_9HYPH</name>
<keyword evidence="4" id="KW-0101">Branched-chain amino acid catabolism</keyword>
<evidence type="ECO:0000259" key="10">
    <source>
        <dbReference type="Pfam" id="PF02770"/>
    </source>
</evidence>
<feature type="domain" description="Acyl-CoA oxidase/dehydrogenase middle" evidence="10">
    <location>
        <begin position="119"/>
        <end position="216"/>
    </location>
</feature>
<dbReference type="RefSeq" id="WP_171217054.1">
    <property type="nucleotide sequence ID" value="NZ_JABEPP010000001.1"/>
</dbReference>
<comment type="similarity">
    <text evidence="3 8">Belongs to the acyl-CoA dehydrogenase family.</text>
</comment>
<sequence>MDRETLDALRDAIRRFTRERLVPLEAEVAETDRIPGEIVQEMRDLGLFGLTTPEEYGGLGLKSSEEIELIMELTSASAAFRSTVGISLGLGSQAILMDGTEAQKAEWLPRIASGEVITSFCLTEPESGSDSAALRTSAVRDGDAYVLNGTKRFITNAPIAGLFLVMARTSREALPKNGHITAFLVPAGTPGLRIGPKDRKMGQAGAWSADVYLENVRVPAEAIIGGSEGRGFATAMKSLDRGRINVASVCVGQARRILHEGIRYAAERKQFGQPIGQFQLVQAMLADSQADLYAAECMLRDVAKRYDAGERVSLEASCTKMFASEMVGRIADRAVQIHGGAGYMRDSAVERFYRDVRLFRIYEGTTQIQQVIIGRELMKRAEA</sequence>
<evidence type="ECO:0000256" key="7">
    <source>
        <dbReference type="ARBA" id="ARBA00023002"/>
    </source>
</evidence>
<dbReference type="SUPFAM" id="SSF47203">
    <property type="entry name" value="Acyl-CoA dehydrogenase C-terminal domain-like"/>
    <property type="match status" value="1"/>
</dbReference>
<dbReference type="GO" id="GO:0050660">
    <property type="term" value="F:flavin adenine dinucleotide binding"/>
    <property type="evidence" value="ECO:0007669"/>
    <property type="project" value="InterPro"/>
</dbReference>
<gene>
    <name evidence="12" type="ORF">HJG44_04255</name>
</gene>
<keyword evidence="6 8" id="KW-0274">FAD</keyword>
<keyword evidence="13" id="KW-1185">Reference proteome</keyword>
<accession>A0A849HWX8</accession>
<dbReference type="PANTHER" id="PTHR43884">
    <property type="entry name" value="ACYL-COA DEHYDROGENASE"/>
    <property type="match status" value="1"/>
</dbReference>
<feature type="domain" description="Acyl-CoA dehydrogenase/oxidase N-terminal" evidence="11">
    <location>
        <begin position="4"/>
        <end position="115"/>
    </location>
</feature>
<dbReference type="Proteomes" id="UP000564885">
    <property type="component" value="Unassembled WGS sequence"/>
</dbReference>
<comment type="caution">
    <text evidence="12">The sequence shown here is derived from an EMBL/GenBank/DDBJ whole genome shotgun (WGS) entry which is preliminary data.</text>
</comment>
<reference evidence="12 13" key="1">
    <citation type="submission" date="2020-04" db="EMBL/GenBank/DDBJ databases">
        <title>Enterovirga sp. isolate from soil.</title>
        <authorList>
            <person name="Chea S."/>
            <person name="Kim D.-U."/>
        </authorList>
    </citation>
    <scope>NUCLEOTIDE SEQUENCE [LARGE SCALE GENOMIC DNA]</scope>
    <source>
        <strain evidence="12 13">DB1703</strain>
    </source>
</reference>
<evidence type="ECO:0000256" key="2">
    <source>
        <dbReference type="ARBA" id="ARBA00005109"/>
    </source>
</evidence>
<evidence type="ECO:0000313" key="13">
    <source>
        <dbReference type="Proteomes" id="UP000564885"/>
    </source>
</evidence>
<dbReference type="PROSITE" id="PS00072">
    <property type="entry name" value="ACYL_COA_DH_1"/>
    <property type="match status" value="1"/>
</dbReference>
<dbReference type="Pfam" id="PF00441">
    <property type="entry name" value="Acyl-CoA_dh_1"/>
    <property type="match status" value="1"/>
</dbReference>
<evidence type="ECO:0000256" key="3">
    <source>
        <dbReference type="ARBA" id="ARBA00009347"/>
    </source>
</evidence>
<organism evidence="12 13">
    <name type="scientific">Enterovirga aerilata</name>
    <dbReference type="NCBI Taxonomy" id="2730920"/>
    <lineage>
        <taxon>Bacteria</taxon>
        <taxon>Pseudomonadati</taxon>
        <taxon>Pseudomonadota</taxon>
        <taxon>Alphaproteobacteria</taxon>
        <taxon>Hyphomicrobiales</taxon>
        <taxon>Methylobacteriaceae</taxon>
        <taxon>Enterovirga</taxon>
    </lineage>
</organism>
<dbReference type="FunFam" id="1.20.140.10:FF:000001">
    <property type="entry name" value="Acyl-CoA dehydrogenase"/>
    <property type="match status" value="1"/>
</dbReference>
<dbReference type="Gene3D" id="1.10.540.10">
    <property type="entry name" value="Acyl-CoA dehydrogenase/oxidase, N-terminal domain"/>
    <property type="match status" value="1"/>
</dbReference>
<evidence type="ECO:0000259" key="11">
    <source>
        <dbReference type="Pfam" id="PF02771"/>
    </source>
</evidence>
<dbReference type="InterPro" id="IPR013786">
    <property type="entry name" value="AcylCoA_DH/ox_N"/>
</dbReference>
<dbReference type="InterPro" id="IPR009100">
    <property type="entry name" value="AcylCoA_DH/oxidase_NM_dom_sf"/>
</dbReference>
<dbReference type="InterPro" id="IPR006089">
    <property type="entry name" value="Acyl-CoA_DH_CS"/>
</dbReference>
<dbReference type="InterPro" id="IPR037069">
    <property type="entry name" value="AcylCoA_DH/ox_N_sf"/>
</dbReference>
<evidence type="ECO:0000256" key="8">
    <source>
        <dbReference type="RuleBase" id="RU362125"/>
    </source>
</evidence>
<dbReference type="PROSITE" id="PS00073">
    <property type="entry name" value="ACYL_COA_DH_2"/>
    <property type="match status" value="1"/>
</dbReference>
<comment type="pathway">
    <text evidence="2">Amino-acid degradation; L-valine degradation.</text>
</comment>
<evidence type="ECO:0000256" key="1">
    <source>
        <dbReference type="ARBA" id="ARBA00001974"/>
    </source>
</evidence>
<evidence type="ECO:0000256" key="4">
    <source>
        <dbReference type="ARBA" id="ARBA00022456"/>
    </source>
</evidence>
<dbReference type="PANTHER" id="PTHR43884:SF40">
    <property type="entry name" value="ACYL-COA DEHYDROGENASE"/>
    <property type="match status" value="1"/>
</dbReference>
<dbReference type="InterPro" id="IPR006091">
    <property type="entry name" value="Acyl-CoA_Oxase/DH_mid-dom"/>
</dbReference>
<dbReference type="Pfam" id="PF02771">
    <property type="entry name" value="Acyl-CoA_dh_N"/>
    <property type="match status" value="1"/>
</dbReference>
<dbReference type="Pfam" id="PF02770">
    <property type="entry name" value="Acyl-CoA_dh_M"/>
    <property type="match status" value="1"/>
</dbReference>
<evidence type="ECO:0000313" key="12">
    <source>
        <dbReference type="EMBL" id="NNM71612.1"/>
    </source>
</evidence>
<dbReference type="Gene3D" id="1.20.140.10">
    <property type="entry name" value="Butyryl-CoA Dehydrogenase, subunit A, domain 3"/>
    <property type="match status" value="1"/>
</dbReference>
<keyword evidence="5 8" id="KW-0285">Flavoprotein</keyword>
<proteinExistence type="inferred from homology"/>
<keyword evidence="7 8" id="KW-0560">Oxidoreductase</keyword>
<protein>
    <submittedName>
        <fullName evidence="12">Acyl-CoA dehydrogenase</fullName>
    </submittedName>
</protein>
<dbReference type="InterPro" id="IPR009075">
    <property type="entry name" value="AcylCo_DH/oxidase_C"/>
</dbReference>
<evidence type="ECO:0000259" key="9">
    <source>
        <dbReference type="Pfam" id="PF00441"/>
    </source>
</evidence>
<dbReference type="EMBL" id="JABEPP010000001">
    <property type="protein sequence ID" value="NNM71612.1"/>
    <property type="molecule type" value="Genomic_DNA"/>
</dbReference>
<dbReference type="Gene3D" id="2.40.110.10">
    <property type="entry name" value="Butyryl-CoA Dehydrogenase, subunit A, domain 2"/>
    <property type="match status" value="1"/>
</dbReference>
<dbReference type="FunFam" id="2.40.110.10:FF:000001">
    <property type="entry name" value="Acyl-CoA dehydrogenase, mitochondrial"/>
    <property type="match status" value="1"/>
</dbReference>
<evidence type="ECO:0000256" key="5">
    <source>
        <dbReference type="ARBA" id="ARBA00022630"/>
    </source>
</evidence>
<dbReference type="InterPro" id="IPR046373">
    <property type="entry name" value="Acyl-CoA_Oxase/DH_mid-dom_sf"/>
</dbReference>